<keyword evidence="1" id="KW-1133">Transmembrane helix</keyword>
<feature type="transmembrane region" description="Helical" evidence="1">
    <location>
        <begin position="76"/>
        <end position="96"/>
    </location>
</feature>
<dbReference type="PANTHER" id="PTHR41282">
    <property type="entry name" value="CONSERVED TRANSMEMBRANE PROTEIN-RELATED"/>
    <property type="match status" value="1"/>
</dbReference>
<dbReference type="Pfam" id="PF12811">
    <property type="entry name" value="BaxI_1"/>
    <property type="match status" value="1"/>
</dbReference>
<feature type="transmembrane region" description="Helical" evidence="1">
    <location>
        <begin position="180"/>
        <end position="201"/>
    </location>
</feature>
<evidence type="ECO:0000313" key="3">
    <source>
        <dbReference type="Proteomes" id="UP001589536"/>
    </source>
</evidence>
<gene>
    <name evidence="2" type="ORF">ACFFPI_08985</name>
</gene>
<feature type="transmembrane region" description="Helical" evidence="1">
    <location>
        <begin position="213"/>
        <end position="230"/>
    </location>
</feature>
<accession>A0ABV5UP09</accession>
<dbReference type="PIRSF" id="PIRSF009160">
    <property type="entry name" value="UCP009160"/>
    <property type="match status" value="1"/>
</dbReference>
<sequence>MSNPAFTRKENSFRTAPLDGATMTYDDVIVKTLLTMGVLVATGVVGWMFPALAPVGAGVAFIIGLVAVFKRNPSAVLTLAYAAFEGLAVGGVSKIFETTYPGIVLQAVIGTVAVLGATLVAFKFGGFRATPAMMKMLLVAMIGYLVYSVVNLMLVAFHVVNTPFGISSMHIPGTSIPIGVVVGLVVVVMAAFNFIVDFTVIEDDVKSGAPANQAWYNAFGLMLTIVWLYLEMLKLLALLRGDD</sequence>
<dbReference type="Proteomes" id="UP001589536">
    <property type="component" value="Unassembled WGS sequence"/>
</dbReference>
<protein>
    <submittedName>
        <fullName evidence="2">Bax inhibitor-1/YccA family protein</fullName>
    </submittedName>
</protein>
<feature type="transmembrane region" description="Helical" evidence="1">
    <location>
        <begin position="136"/>
        <end position="160"/>
    </location>
</feature>
<feature type="transmembrane region" description="Helical" evidence="1">
    <location>
        <begin position="44"/>
        <end position="69"/>
    </location>
</feature>
<dbReference type="RefSeq" id="WP_345044125.1">
    <property type="nucleotide sequence ID" value="NZ_BAABED010000001.1"/>
</dbReference>
<feature type="transmembrane region" description="Helical" evidence="1">
    <location>
        <begin position="102"/>
        <end position="124"/>
    </location>
</feature>
<keyword evidence="3" id="KW-1185">Reference proteome</keyword>
<dbReference type="EMBL" id="JBHMBH010000019">
    <property type="protein sequence ID" value="MFB9714254.1"/>
    <property type="molecule type" value="Genomic_DNA"/>
</dbReference>
<comment type="caution">
    <text evidence="2">The sequence shown here is derived from an EMBL/GenBank/DDBJ whole genome shotgun (WGS) entry which is preliminary data.</text>
</comment>
<dbReference type="InterPro" id="IPR010539">
    <property type="entry name" value="BaxI_1-like"/>
</dbReference>
<name>A0ABV5UP09_9MICC</name>
<evidence type="ECO:0000313" key="2">
    <source>
        <dbReference type="EMBL" id="MFB9714254.1"/>
    </source>
</evidence>
<organism evidence="2 3">
    <name type="scientific">Arthrobacter methylotrophus</name>
    <dbReference type="NCBI Taxonomy" id="121291"/>
    <lineage>
        <taxon>Bacteria</taxon>
        <taxon>Bacillati</taxon>
        <taxon>Actinomycetota</taxon>
        <taxon>Actinomycetes</taxon>
        <taxon>Micrococcales</taxon>
        <taxon>Micrococcaceae</taxon>
        <taxon>Arthrobacter</taxon>
    </lineage>
</organism>
<proteinExistence type="predicted"/>
<evidence type="ECO:0000256" key="1">
    <source>
        <dbReference type="SAM" id="Phobius"/>
    </source>
</evidence>
<keyword evidence="1" id="KW-0472">Membrane</keyword>
<reference evidence="2 3" key="1">
    <citation type="submission" date="2024-09" db="EMBL/GenBank/DDBJ databases">
        <authorList>
            <person name="Sun Q."/>
            <person name="Mori K."/>
        </authorList>
    </citation>
    <scope>NUCLEOTIDE SEQUENCE [LARGE SCALE GENOMIC DNA]</scope>
    <source>
        <strain evidence="2 3">JCM 13519</strain>
    </source>
</reference>
<keyword evidence="1" id="KW-0812">Transmembrane</keyword>
<dbReference type="PANTHER" id="PTHR41282:SF1">
    <property type="entry name" value="CONSERVED TRANSMEMBRANE PROTEIN-RELATED"/>
    <property type="match status" value="1"/>
</dbReference>